<dbReference type="InterPro" id="IPR003256">
    <property type="entry name" value="Ribosomal_uL24"/>
</dbReference>
<dbReference type="Pfam" id="PF17136">
    <property type="entry name" value="ribosomal_L24"/>
    <property type="match status" value="1"/>
</dbReference>
<evidence type="ECO:0000256" key="2">
    <source>
        <dbReference type="ARBA" id="ARBA00022980"/>
    </source>
</evidence>
<dbReference type="CDD" id="cd06089">
    <property type="entry name" value="KOW_RPL26"/>
    <property type="match status" value="1"/>
</dbReference>
<dbReference type="Proteomes" id="UP000464314">
    <property type="component" value="Chromosome"/>
</dbReference>
<dbReference type="Pfam" id="PF00467">
    <property type="entry name" value="KOW"/>
    <property type="match status" value="1"/>
</dbReference>
<evidence type="ECO:0000256" key="4">
    <source>
        <dbReference type="ARBA" id="ARBA00035206"/>
    </source>
</evidence>
<reference evidence="8 9" key="1">
    <citation type="submission" date="2020-01" db="EMBL/GenBank/DDBJ databases">
        <title>Genome analysis of Anaerocolumna sp. CBA3638.</title>
        <authorList>
            <person name="Kim J."/>
            <person name="Roh S.W."/>
        </authorList>
    </citation>
    <scope>NUCLEOTIDE SEQUENCE [LARGE SCALE GENOMIC DNA]</scope>
    <source>
        <strain evidence="8 9">CBA3638</strain>
    </source>
</reference>
<sequence length="105" mass="11291">MSTIKIKKGDNVKIITGKDKGKEGKVIAVMDSKVLVEGVNMVTKHSKASQSNPKGGIIHQESPIDISNVMYVHKGKVTRLGFTTTEGKKGSKKVRIAKSTGEVID</sequence>
<dbReference type="AlphaFoldDB" id="A0A6P1TKF8"/>
<organism evidence="8 9">
    <name type="scientific">Anaerocolumna sedimenticola</name>
    <dbReference type="NCBI Taxonomy" id="2696063"/>
    <lineage>
        <taxon>Bacteria</taxon>
        <taxon>Bacillati</taxon>
        <taxon>Bacillota</taxon>
        <taxon>Clostridia</taxon>
        <taxon>Lachnospirales</taxon>
        <taxon>Lachnospiraceae</taxon>
        <taxon>Anaerocolumna</taxon>
    </lineage>
</organism>
<feature type="domain" description="KOW" evidence="7">
    <location>
        <begin position="5"/>
        <end position="32"/>
    </location>
</feature>
<dbReference type="InterPro" id="IPR057264">
    <property type="entry name" value="Ribosomal_uL24_C"/>
</dbReference>
<dbReference type="RefSeq" id="WP_161837428.1">
    <property type="nucleotide sequence ID" value="NZ_CP048000.1"/>
</dbReference>
<dbReference type="PANTHER" id="PTHR12903">
    <property type="entry name" value="MITOCHONDRIAL RIBOSOMAL PROTEIN L24"/>
    <property type="match status" value="1"/>
</dbReference>
<dbReference type="KEGG" id="anr:Ana3638_07255"/>
<dbReference type="GO" id="GO:0019843">
    <property type="term" value="F:rRNA binding"/>
    <property type="evidence" value="ECO:0007669"/>
    <property type="project" value="UniProtKB-UniRule"/>
</dbReference>
<evidence type="ECO:0000313" key="9">
    <source>
        <dbReference type="Proteomes" id="UP000464314"/>
    </source>
</evidence>
<dbReference type="PROSITE" id="PS01108">
    <property type="entry name" value="RIBOSOMAL_L24"/>
    <property type="match status" value="1"/>
</dbReference>
<keyword evidence="2 5" id="KW-0689">Ribosomal protein</keyword>
<dbReference type="GO" id="GO:1990904">
    <property type="term" value="C:ribonucleoprotein complex"/>
    <property type="evidence" value="ECO:0007669"/>
    <property type="project" value="UniProtKB-KW"/>
</dbReference>
<dbReference type="GO" id="GO:0005840">
    <property type="term" value="C:ribosome"/>
    <property type="evidence" value="ECO:0007669"/>
    <property type="project" value="UniProtKB-KW"/>
</dbReference>
<dbReference type="GO" id="GO:0003735">
    <property type="term" value="F:structural constituent of ribosome"/>
    <property type="evidence" value="ECO:0007669"/>
    <property type="project" value="InterPro"/>
</dbReference>
<dbReference type="NCBIfam" id="TIGR01079">
    <property type="entry name" value="rplX_bact"/>
    <property type="match status" value="1"/>
</dbReference>
<keyword evidence="3 5" id="KW-0687">Ribonucleoprotein</keyword>
<evidence type="ECO:0000259" key="7">
    <source>
        <dbReference type="SMART" id="SM00739"/>
    </source>
</evidence>
<evidence type="ECO:0000256" key="1">
    <source>
        <dbReference type="ARBA" id="ARBA00010618"/>
    </source>
</evidence>
<dbReference type="InterPro" id="IPR014722">
    <property type="entry name" value="Rib_uL2_dom2"/>
</dbReference>
<comment type="subunit">
    <text evidence="5">Part of the 50S ribosomal subunit.</text>
</comment>
<protein>
    <recommendedName>
        <fullName evidence="4 5">Large ribosomal subunit protein uL24</fullName>
    </recommendedName>
</protein>
<evidence type="ECO:0000256" key="5">
    <source>
        <dbReference type="HAMAP-Rule" id="MF_01326"/>
    </source>
</evidence>
<dbReference type="InterPro" id="IPR008991">
    <property type="entry name" value="Translation_prot_SH3-like_sf"/>
</dbReference>
<dbReference type="Gene3D" id="2.30.30.30">
    <property type="match status" value="1"/>
</dbReference>
<dbReference type="SUPFAM" id="SSF50104">
    <property type="entry name" value="Translation proteins SH3-like domain"/>
    <property type="match status" value="1"/>
</dbReference>
<evidence type="ECO:0000256" key="6">
    <source>
        <dbReference type="RuleBase" id="RU003477"/>
    </source>
</evidence>
<dbReference type="HAMAP" id="MF_01326_B">
    <property type="entry name" value="Ribosomal_uL24_B"/>
    <property type="match status" value="1"/>
</dbReference>
<accession>A0A6P1TKF8</accession>
<dbReference type="SMART" id="SM00739">
    <property type="entry name" value="KOW"/>
    <property type="match status" value="1"/>
</dbReference>
<keyword evidence="9" id="KW-1185">Reference proteome</keyword>
<name>A0A6P1TKF8_9FIRM</name>
<evidence type="ECO:0000313" key="8">
    <source>
        <dbReference type="EMBL" id="QHQ60592.1"/>
    </source>
</evidence>
<gene>
    <name evidence="5 8" type="primary">rplX</name>
    <name evidence="8" type="ORF">Ana3638_07255</name>
</gene>
<comment type="similarity">
    <text evidence="1 5 6">Belongs to the universal ribosomal protein uL24 family.</text>
</comment>
<evidence type="ECO:0000256" key="3">
    <source>
        <dbReference type="ARBA" id="ARBA00023274"/>
    </source>
</evidence>
<comment type="function">
    <text evidence="5">One of two assembly initiator proteins, it binds directly to the 5'-end of the 23S rRNA, where it nucleates assembly of the 50S subunit.</text>
</comment>
<dbReference type="InterPro" id="IPR005824">
    <property type="entry name" value="KOW"/>
</dbReference>
<proteinExistence type="inferred from homology"/>
<keyword evidence="5" id="KW-0694">RNA-binding</keyword>
<comment type="function">
    <text evidence="5">One of the proteins that surrounds the polypeptide exit tunnel on the outside of the subunit.</text>
</comment>
<keyword evidence="5" id="KW-0699">rRNA-binding</keyword>
<dbReference type="EMBL" id="CP048000">
    <property type="protein sequence ID" value="QHQ60592.1"/>
    <property type="molecule type" value="Genomic_DNA"/>
</dbReference>
<dbReference type="GO" id="GO:0006412">
    <property type="term" value="P:translation"/>
    <property type="evidence" value="ECO:0007669"/>
    <property type="project" value="UniProtKB-UniRule"/>
</dbReference>
<dbReference type="InterPro" id="IPR005825">
    <property type="entry name" value="Ribosomal_uL24_CS"/>
</dbReference>
<dbReference type="InterPro" id="IPR041988">
    <property type="entry name" value="Ribosomal_uL24_KOW"/>
</dbReference>